<evidence type="ECO:0000259" key="9">
    <source>
        <dbReference type="PROSITE" id="PS01124"/>
    </source>
</evidence>
<keyword evidence="12" id="KW-1185">Reference proteome</keyword>
<dbReference type="CDD" id="cd17536">
    <property type="entry name" value="REC_YesN-like"/>
    <property type="match status" value="1"/>
</dbReference>
<keyword evidence="7" id="KW-0804">Transcription</keyword>
<keyword evidence="3 8" id="KW-0597">Phosphoprotein</keyword>
<evidence type="ECO:0000256" key="3">
    <source>
        <dbReference type="ARBA" id="ARBA00022553"/>
    </source>
</evidence>
<keyword evidence="5" id="KW-0805">Transcription regulation</keyword>
<evidence type="ECO:0000256" key="6">
    <source>
        <dbReference type="ARBA" id="ARBA00023125"/>
    </source>
</evidence>
<dbReference type="Pfam" id="PF12833">
    <property type="entry name" value="HTH_18"/>
    <property type="match status" value="1"/>
</dbReference>
<evidence type="ECO:0000256" key="1">
    <source>
        <dbReference type="ARBA" id="ARBA00004496"/>
    </source>
</evidence>
<dbReference type="Pfam" id="PF00072">
    <property type="entry name" value="Response_reg"/>
    <property type="match status" value="1"/>
</dbReference>
<dbReference type="PANTHER" id="PTHR42713:SF3">
    <property type="entry name" value="TRANSCRIPTIONAL REGULATORY PROTEIN HPTR"/>
    <property type="match status" value="1"/>
</dbReference>
<dbReference type="InterPro" id="IPR011006">
    <property type="entry name" value="CheY-like_superfamily"/>
</dbReference>
<keyword evidence="6" id="KW-0238">DNA-binding</keyword>
<evidence type="ECO:0000256" key="7">
    <source>
        <dbReference type="ARBA" id="ARBA00023163"/>
    </source>
</evidence>
<proteinExistence type="predicted"/>
<dbReference type="PROSITE" id="PS50110">
    <property type="entry name" value="RESPONSE_REGULATORY"/>
    <property type="match status" value="1"/>
</dbReference>
<feature type="domain" description="HTH araC/xylS-type" evidence="9">
    <location>
        <begin position="152"/>
        <end position="249"/>
    </location>
</feature>
<dbReference type="SMART" id="SM00448">
    <property type="entry name" value="REC"/>
    <property type="match status" value="1"/>
</dbReference>
<evidence type="ECO:0000256" key="8">
    <source>
        <dbReference type="PROSITE-ProRule" id="PRU00169"/>
    </source>
</evidence>
<reference evidence="12" key="1">
    <citation type="journal article" date="2019" name="Int. J. Syst. Evol. Microbiol.">
        <title>The Global Catalogue of Microorganisms (GCM) 10K type strain sequencing project: providing services to taxonomists for standard genome sequencing and annotation.</title>
        <authorList>
            <consortium name="The Broad Institute Genomics Platform"/>
            <consortium name="The Broad Institute Genome Sequencing Center for Infectious Disease"/>
            <person name="Wu L."/>
            <person name="Ma J."/>
        </authorList>
    </citation>
    <scope>NUCLEOTIDE SEQUENCE [LARGE SCALE GENOMIC DNA]</scope>
    <source>
        <strain evidence="12">KCTC 12907</strain>
    </source>
</reference>
<name>A0ABW2F8W2_9BACL</name>
<gene>
    <name evidence="11" type="ORF">ACFQMJ_14125</name>
</gene>
<dbReference type="PROSITE" id="PS01124">
    <property type="entry name" value="HTH_ARAC_FAMILY_2"/>
    <property type="match status" value="1"/>
</dbReference>
<dbReference type="EMBL" id="JBHTAI010000008">
    <property type="protein sequence ID" value="MFC7149663.1"/>
    <property type="molecule type" value="Genomic_DNA"/>
</dbReference>
<dbReference type="PANTHER" id="PTHR42713">
    <property type="entry name" value="HISTIDINE KINASE-RELATED"/>
    <property type="match status" value="1"/>
</dbReference>
<dbReference type="Gene3D" id="3.40.50.2300">
    <property type="match status" value="1"/>
</dbReference>
<evidence type="ECO:0000256" key="2">
    <source>
        <dbReference type="ARBA" id="ARBA00022490"/>
    </source>
</evidence>
<comment type="caution">
    <text evidence="11">The sequence shown here is derived from an EMBL/GenBank/DDBJ whole genome shotgun (WGS) entry which is preliminary data.</text>
</comment>
<dbReference type="Proteomes" id="UP001596378">
    <property type="component" value="Unassembled WGS sequence"/>
</dbReference>
<dbReference type="InterPro" id="IPR051552">
    <property type="entry name" value="HptR"/>
</dbReference>
<dbReference type="RefSeq" id="WP_378049027.1">
    <property type="nucleotide sequence ID" value="NZ_JBHMDN010000020.1"/>
</dbReference>
<dbReference type="SUPFAM" id="SSF52172">
    <property type="entry name" value="CheY-like"/>
    <property type="match status" value="1"/>
</dbReference>
<comment type="subcellular location">
    <subcellularLocation>
        <location evidence="1">Cytoplasm</location>
    </subcellularLocation>
</comment>
<dbReference type="PRINTS" id="PR00032">
    <property type="entry name" value="HTHARAC"/>
</dbReference>
<evidence type="ECO:0000259" key="10">
    <source>
        <dbReference type="PROSITE" id="PS50110"/>
    </source>
</evidence>
<protein>
    <submittedName>
        <fullName evidence="11">Response regulator</fullName>
    </submittedName>
</protein>
<dbReference type="InterPro" id="IPR001789">
    <property type="entry name" value="Sig_transdc_resp-reg_receiver"/>
</dbReference>
<organism evidence="11 12">
    <name type="scientific">Cohnella cellulosilytica</name>
    <dbReference type="NCBI Taxonomy" id="986710"/>
    <lineage>
        <taxon>Bacteria</taxon>
        <taxon>Bacillati</taxon>
        <taxon>Bacillota</taxon>
        <taxon>Bacilli</taxon>
        <taxon>Bacillales</taxon>
        <taxon>Paenibacillaceae</taxon>
        <taxon>Cohnella</taxon>
    </lineage>
</organism>
<accession>A0ABW2F8W2</accession>
<dbReference type="SUPFAM" id="SSF46689">
    <property type="entry name" value="Homeodomain-like"/>
    <property type="match status" value="1"/>
</dbReference>
<feature type="modified residue" description="4-aspartylphosphate" evidence="8">
    <location>
        <position position="55"/>
    </location>
</feature>
<sequence>MYKLLVVDDEFEIRNGLCRFFPWNAIGFDVVGQAENGKSALEFAKTNPLDVILCDIAMPVMTGLELARELNTLKCMSRIIFLSGYKDFEYAQKALEYGAKNYILKSTNYDELIRVFSKIKSELDEEQAANATNKKKRQPVRTEMNFNEKIISTIKSYVETHYREVTLEDLTNQVHMNPDYISKFFKQKTGQNFSEYLLEIRMKKAAELLDDIQYKTYEISDMVGYSNSFNFTRTFKSYYGMNPREYRNRKSNKQDQL</sequence>
<dbReference type="InterPro" id="IPR018060">
    <property type="entry name" value="HTH_AraC"/>
</dbReference>
<dbReference type="SMART" id="SM00342">
    <property type="entry name" value="HTH_ARAC"/>
    <property type="match status" value="1"/>
</dbReference>
<dbReference type="Gene3D" id="1.10.10.60">
    <property type="entry name" value="Homeodomain-like"/>
    <property type="match status" value="2"/>
</dbReference>
<dbReference type="InterPro" id="IPR009057">
    <property type="entry name" value="Homeodomain-like_sf"/>
</dbReference>
<evidence type="ECO:0000256" key="4">
    <source>
        <dbReference type="ARBA" id="ARBA00023012"/>
    </source>
</evidence>
<evidence type="ECO:0000313" key="12">
    <source>
        <dbReference type="Proteomes" id="UP001596378"/>
    </source>
</evidence>
<evidence type="ECO:0000313" key="11">
    <source>
        <dbReference type="EMBL" id="MFC7149663.1"/>
    </source>
</evidence>
<dbReference type="InterPro" id="IPR020449">
    <property type="entry name" value="Tscrpt_reg_AraC-type_HTH"/>
</dbReference>
<keyword evidence="4" id="KW-0902">Two-component regulatory system</keyword>
<evidence type="ECO:0000256" key="5">
    <source>
        <dbReference type="ARBA" id="ARBA00023015"/>
    </source>
</evidence>
<keyword evidence="2" id="KW-0963">Cytoplasm</keyword>
<feature type="domain" description="Response regulatory" evidence="10">
    <location>
        <begin position="3"/>
        <end position="120"/>
    </location>
</feature>